<dbReference type="PANTHER" id="PTHR33221">
    <property type="entry name" value="WINGED HELIX-TURN-HELIX TRANSCRIPTIONAL REGULATOR, RRF2 FAMILY"/>
    <property type="match status" value="1"/>
</dbReference>
<evidence type="ECO:0000256" key="1">
    <source>
        <dbReference type="ARBA" id="ARBA00023125"/>
    </source>
</evidence>
<proteinExistence type="predicted"/>
<gene>
    <name evidence="4" type="primary">nsrR</name>
    <name evidence="4" type="ORF">MM817_03075</name>
</gene>
<dbReference type="GO" id="GO:0005829">
    <property type="term" value="C:cytosol"/>
    <property type="evidence" value="ECO:0007669"/>
    <property type="project" value="TreeGrafter"/>
</dbReference>
<dbReference type="PROSITE" id="PS01332">
    <property type="entry name" value="HTH_RRF2_1"/>
    <property type="match status" value="1"/>
</dbReference>
<dbReference type="GO" id="GO:0003677">
    <property type="term" value="F:DNA binding"/>
    <property type="evidence" value="ECO:0007669"/>
    <property type="project" value="UniProtKB-KW"/>
</dbReference>
<dbReference type="Pfam" id="PF02082">
    <property type="entry name" value="Rrf2"/>
    <property type="match status" value="1"/>
</dbReference>
<dbReference type="Gene3D" id="1.10.10.10">
    <property type="entry name" value="Winged helix-like DNA-binding domain superfamily/Winged helix DNA-binding domain"/>
    <property type="match status" value="1"/>
</dbReference>
<evidence type="ECO:0000256" key="3">
    <source>
        <dbReference type="ARBA" id="ARBA00040173"/>
    </source>
</evidence>
<dbReference type="SUPFAM" id="SSF46785">
    <property type="entry name" value="Winged helix' DNA-binding domain"/>
    <property type="match status" value="1"/>
</dbReference>
<dbReference type="RefSeq" id="WP_241716722.1">
    <property type="nucleotide sequence ID" value="NZ_JALBUF010000025.1"/>
</dbReference>
<name>A0A9X2AD20_9BACL</name>
<dbReference type="InterPro" id="IPR000944">
    <property type="entry name" value="Tscrpt_reg_Rrf2"/>
</dbReference>
<organism evidence="4 5">
    <name type="scientific">Sulfoacidibacillus ferrooxidans</name>
    <dbReference type="NCBI Taxonomy" id="2005001"/>
    <lineage>
        <taxon>Bacteria</taxon>
        <taxon>Bacillati</taxon>
        <taxon>Bacillota</taxon>
        <taxon>Bacilli</taxon>
        <taxon>Bacillales</taxon>
        <taxon>Alicyclobacillaceae</taxon>
        <taxon>Sulfoacidibacillus</taxon>
    </lineage>
</organism>
<reference evidence="4" key="1">
    <citation type="submission" date="2022-03" db="EMBL/GenBank/DDBJ databases">
        <title>Draft Genome Sequence of Firmicute Strain S0AB, a Heterotrophic Iron/Sulfur-Oxidizing Extreme Acidophile.</title>
        <authorList>
            <person name="Vergara E."/>
            <person name="Pakostova E."/>
            <person name="Johnson D.B."/>
            <person name="Holmes D.S."/>
        </authorList>
    </citation>
    <scope>NUCLEOTIDE SEQUENCE</scope>
    <source>
        <strain evidence="4">S0AB</strain>
    </source>
</reference>
<comment type="cofactor">
    <cofactor evidence="2">
        <name>[2Fe-2S] cluster</name>
        <dbReference type="ChEBI" id="CHEBI:190135"/>
    </cofactor>
</comment>
<comment type="caution">
    <text evidence="4">The sequence shown here is derived from an EMBL/GenBank/DDBJ whole genome shotgun (WGS) entry which is preliminary data.</text>
</comment>
<sequence length="149" mass="16928">MNLTRFTDYSLRVLLYVATQSDNRLANIQEIATVYGISNHHLVKIVHKLGNLGLLETVRGRHGGIRLAIRPEDINVGWVVRQTEENWNIVECFDEENGFCILNPACRLKNILAKALQAYLAELDHYTLADLIINRETLQELLSSGIKES</sequence>
<dbReference type="InterPro" id="IPR036388">
    <property type="entry name" value="WH-like_DNA-bd_sf"/>
</dbReference>
<evidence type="ECO:0000313" key="5">
    <source>
        <dbReference type="Proteomes" id="UP001139263"/>
    </source>
</evidence>
<dbReference type="InterPro" id="IPR030489">
    <property type="entry name" value="TR_Rrf2-type_CS"/>
</dbReference>
<keyword evidence="1" id="KW-0238">DNA-binding</keyword>
<evidence type="ECO:0000313" key="4">
    <source>
        <dbReference type="EMBL" id="MCI0184778.1"/>
    </source>
</evidence>
<dbReference type="NCBIfam" id="TIGR00738">
    <property type="entry name" value="rrf2_super"/>
    <property type="match status" value="1"/>
</dbReference>
<dbReference type="Proteomes" id="UP001139263">
    <property type="component" value="Unassembled WGS sequence"/>
</dbReference>
<dbReference type="EMBL" id="JALBUF010000025">
    <property type="protein sequence ID" value="MCI0184778.1"/>
    <property type="molecule type" value="Genomic_DNA"/>
</dbReference>
<dbReference type="AlphaFoldDB" id="A0A9X2AD20"/>
<dbReference type="PANTHER" id="PTHR33221:SF4">
    <property type="entry name" value="HTH-TYPE TRANSCRIPTIONAL REPRESSOR NSRR"/>
    <property type="match status" value="1"/>
</dbReference>
<dbReference type="GO" id="GO:0003700">
    <property type="term" value="F:DNA-binding transcription factor activity"/>
    <property type="evidence" value="ECO:0007669"/>
    <property type="project" value="TreeGrafter"/>
</dbReference>
<keyword evidence="5" id="KW-1185">Reference proteome</keyword>
<accession>A0A9X2AD20</accession>
<protein>
    <recommendedName>
        <fullName evidence="3">HTH-type transcriptional regulator NsrR</fullName>
    </recommendedName>
</protein>
<dbReference type="InterPro" id="IPR036390">
    <property type="entry name" value="WH_DNA-bd_sf"/>
</dbReference>
<dbReference type="PROSITE" id="PS51197">
    <property type="entry name" value="HTH_RRF2_2"/>
    <property type="match status" value="1"/>
</dbReference>
<evidence type="ECO:0000256" key="2">
    <source>
        <dbReference type="ARBA" id="ARBA00034078"/>
    </source>
</evidence>